<name>A0A0D0DYR3_9AGAM</name>
<dbReference type="OrthoDB" id="2681472at2759"/>
<dbReference type="Proteomes" id="UP000054538">
    <property type="component" value="Unassembled WGS sequence"/>
</dbReference>
<evidence type="ECO:0000313" key="3">
    <source>
        <dbReference type="Proteomes" id="UP000054538"/>
    </source>
</evidence>
<accession>A0A0D0DYR3</accession>
<dbReference type="EMBL" id="KN825043">
    <property type="protein sequence ID" value="KIK95411.1"/>
    <property type="molecule type" value="Genomic_DNA"/>
</dbReference>
<gene>
    <name evidence="2" type="ORF">PAXRUDRAFT_11457</name>
</gene>
<proteinExistence type="predicted"/>
<sequence>MLSPSPTQDAKDNSEQAFSILLTIYLKVKTTSRGKSASKQEKSVSTKELLFLIKPSNYVNFLKSMLLKLGQEVYEVMAKKHYPFRYTLPKTKGQWSADALAIDVDNLADYQEMASSASGDDSEPPSDGNKAKSHSVKADLDSCLARWCIKLQQKYKNEHDEGMTYVRPLGALPLTLAMVLDWARALEKGQVTLSMPPNIESFNPANNAPILHHARRPSVQSVAPASPAVDVNSLTSVLLIQVMAQLGLLSLAAGVVTPKQCTSMHTVPLVSPQAPTWKKNHDGATSSPQLIPSPSHLTCFLKYAEEHLGVCHAQLHKSALETNGIGPNILFNVEDKFLADLGISAGDVICLKKGSMAWWNGPDVKQK</sequence>
<reference evidence="2 3" key="1">
    <citation type="submission" date="2014-04" db="EMBL/GenBank/DDBJ databases">
        <authorList>
            <consortium name="DOE Joint Genome Institute"/>
            <person name="Kuo A."/>
            <person name="Kohler A."/>
            <person name="Jargeat P."/>
            <person name="Nagy L.G."/>
            <person name="Floudas D."/>
            <person name="Copeland A."/>
            <person name="Barry K.W."/>
            <person name="Cichocki N."/>
            <person name="Veneault-Fourrey C."/>
            <person name="LaButti K."/>
            <person name="Lindquist E.A."/>
            <person name="Lipzen A."/>
            <person name="Lundell T."/>
            <person name="Morin E."/>
            <person name="Murat C."/>
            <person name="Sun H."/>
            <person name="Tunlid A."/>
            <person name="Henrissat B."/>
            <person name="Grigoriev I.V."/>
            <person name="Hibbett D.S."/>
            <person name="Martin F."/>
            <person name="Nordberg H.P."/>
            <person name="Cantor M.N."/>
            <person name="Hua S.X."/>
        </authorList>
    </citation>
    <scope>NUCLEOTIDE SEQUENCE [LARGE SCALE GENOMIC DNA]</scope>
    <source>
        <strain evidence="2 3">Ve08.2h10</strain>
    </source>
</reference>
<organism evidence="2 3">
    <name type="scientific">Paxillus rubicundulus Ve08.2h10</name>
    <dbReference type="NCBI Taxonomy" id="930991"/>
    <lineage>
        <taxon>Eukaryota</taxon>
        <taxon>Fungi</taxon>
        <taxon>Dikarya</taxon>
        <taxon>Basidiomycota</taxon>
        <taxon>Agaricomycotina</taxon>
        <taxon>Agaricomycetes</taxon>
        <taxon>Agaricomycetidae</taxon>
        <taxon>Boletales</taxon>
        <taxon>Paxilineae</taxon>
        <taxon>Paxillaceae</taxon>
        <taxon>Paxillus</taxon>
    </lineage>
</organism>
<dbReference type="AlphaFoldDB" id="A0A0D0DYR3"/>
<reference evidence="3" key="2">
    <citation type="submission" date="2015-01" db="EMBL/GenBank/DDBJ databases">
        <title>Evolutionary Origins and Diversification of the Mycorrhizal Mutualists.</title>
        <authorList>
            <consortium name="DOE Joint Genome Institute"/>
            <consortium name="Mycorrhizal Genomics Consortium"/>
            <person name="Kohler A."/>
            <person name="Kuo A."/>
            <person name="Nagy L.G."/>
            <person name="Floudas D."/>
            <person name="Copeland A."/>
            <person name="Barry K.W."/>
            <person name="Cichocki N."/>
            <person name="Veneault-Fourrey C."/>
            <person name="LaButti K."/>
            <person name="Lindquist E.A."/>
            <person name="Lipzen A."/>
            <person name="Lundell T."/>
            <person name="Morin E."/>
            <person name="Murat C."/>
            <person name="Riley R."/>
            <person name="Ohm R."/>
            <person name="Sun H."/>
            <person name="Tunlid A."/>
            <person name="Henrissat B."/>
            <person name="Grigoriev I.V."/>
            <person name="Hibbett D.S."/>
            <person name="Martin F."/>
        </authorList>
    </citation>
    <scope>NUCLEOTIDE SEQUENCE [LARGE SCALE GENOMIC DNA]</scope>
    <source>
        <strain evidence="3">Ve08.2h10</strain>
    </source>
</reference>
<evidence type="ECO:0000256" key="1">
    <source>
        <dbReference type="SAM" id="MobiDB-lite"/>
    </source>
</evidence>
<dbReference type="InParanoid" id="A0A0D0DYR3"/>
<feature type="region of interest" description="Disordered" evidence="1">
    <location>
        <begin position="113"/>
        <end position="134"/>
    </location>
</feature>
<evidence type="ECO:0000313" key="2">
    <source>
        <dbReference type="EMBL" id="KIK95411.1"/>
    </source>
</evidence>
<protein>
    <submittedName>
        <fullName evidence="2">Uncharacterized protein</fullName>
    </submittedName>
</protein>
<dbReference type="HOGENOM" id="CLU_033557_1_0_1"/>
<keyword evidence="3" id="KW-1185">Reference proteome</keyword>